<evidence type="ECO:0000256" key="1">
    <source>
        <dbReference type="SAM" id="MobiDB-lite"/>
    </source>
</evidence>
<sequence length="86" mass="9731">MMMGLEKLVVRLKSRLMKATHSYRKKASSSSSFSSAGGAGGEEQYYYDKMEKSESMRVEIRSRKAQKLIQDTLKIADSPTTRTYAI</sequence>
<dbReference type="PANTHER" id="PTHR34563:SF9">
    <property type="entry name" value="MADS-BOX DOMAIN-CONTAINING PROTEIN"/>
    <property type="match status" value="1"/>
</dbReference>
<dbReference type="EMBL" id="CAMGYJ010000007">
    <property type="protein sequence ID" value="CAI0451201.1"/>
    <property type="molecule type" value="Genomic_DNA"/>
</dbReference>
<dbReference type="PANTHER" id="PTHR34563">
    <property type="entry name" value="BNACNNG33880D PROTEIN"/>
    <property type="match status" value="1"/>
</dbReference>
<proteinExistence type="predicted"/>
<accession>A0AAV0MY31</accession>
<dbReference type="Proteomes" id="UP001154282">
    <property type="component" value="Unassembled WGS sequence"/>
</dbReference>
<keyword evidence="3" id="KW-1185">Reference proteome</keyword>
<dbReference type="AlphaFoldDB" id="A0AAV0MY31"/>
<evidence type="ECO:0000313" key="3">
    <source>
        <dbReference type="Proteomes" id="UP001154282"/>
    </source>
</evidence>
<evidence type="ECO:0000313" key="2">
    <source>
        <dbReference type="EMBL" id="CAI0451201.1"/>
    </source>
</evidence>
<feature type="region of interest" description="Disordered" evidence="1">
    <location>
        <begin position="22"/>
        <end position="41"/>
    </location>
</feature>
<gene>
    <name evidence="2" type="ORF">LITE_LOCUS30788</name>
</gene>
<protein>
    <submittedName>
        <fullName evidence="2">Uncharacterized protein</fullName>
    </submittedName>
</protein>
<organism evidence="2 3">
    <name type="scientific">Linum tenue</name>
    <dbReference type="NCBI Taxonomy" id="586396"/>
    <lineage>
        <taxon>Eukaryota</taxon>
        <taxon>Viridiplantae</taxon>
        <taxon>Streptophyta</taxon>
        <taxon>Embryophyta</taxon>
        <taxon>Tracheophyta</taxon>
        <taxon>Spermatophyta</taxon>
        <taxon>Magnoliopsida</taxon>
        <taxon>eudicotyledons</taxon>
        <taxon>Gunneridae</taxon>
        <taxon>Pentapetalae</taxon>
        <taxon>rosids</taxon>
        <taxon>fabids</taxon>
        <taxon>Malpighiales</taxon>
        <taxon>Linaceae</taxon>
        <taxon>Linum</taxon>
    </lineage>
</organism>
<reference evidence="2" key="1">
    <citation type="submission" date="2022-08" db="EMBL/GenBank/DDBJ databases">
        <authorList>
            <person name="Gutierrez-Valencia J."/>
        </authorList>
    </citation>
    <scope>NUCLEOTIDE SEQUENCE</scope>
</reference>
<name>A0AAV0MY31_9ROSI</name>
<comment type="caution">
    <text evidence="2">The sequence shown here is derived from an EMBL/GenBank/DDBJ whole genome shotgun (WGS) entry which is preliminary data.</text>
</comment>